<organism evidence="1 2">
    <name type="scientific">Cetraspora pellucida</name>
    <dbReference type="NCBI Taxonomy" id="1433469"/>
    <lineage>
        <taxon>Eukaryota</taxon>
        <taxon>Fungi</taxon>
        <taxon>Fungi incertae sedis</taxon>
        <taxon>Mucoromycota</taxon>
        <taxon>Glomeromycotina</taxon>
        <taxon>Glomeromycetes</taxon>
        <taxon>Diversisporales</taxon>
        <taxon>Gigasporaceae</taxon>
        <taxon>Cetraspora</taxon>
    </lineage>
</organism>
<evidence type="ECO:0000313" key="1">
    <source>
        <dbReference type="EMBL" id="CAG8689196.1"/>
    </source>
</evidence>
<evidence type="ECO:0000313" key="2">
    <source>
        <dbReference type="Proteomes" id="UP000789366"/>
    </source>
</evidence>
<accession>A0ACA9P8C5</accession>
<dbReference type="EMBL" id="CAJVPW010020467">
    <property type="protein sequence ID" value="CAG8689196.1"/>
    <property type="molecule type" value="Genomic_DNA"/>
</dbReference>
<gene>
    <name evidence="1" type="ORF">SPELUC_LOCUS10655</name>
</gene>
<proteinExistence type="predicted"/>
<name>A0ACA9P8C5_9GLOM</name>
<sequence length="94" mass="10758">EQKMSTNDNTASNTNDTITLQTNDSTTIITNVITTLRTNSSNIPNTVYPVTSTLPNLRPSQRTFNSNCQSKNRRNRYDDPDYDPDKKHDLNNYM</sequence>
<dbReference type="Proteomes" id="UP000789366">
    <property type="component" value="Unassembled WGS sequence"/>
</dbReference>
<protein>
    <submittedName>
        <fullName evidence="1">6009_t:CDS:1</fullName>
    </submittedName>
</protein>
<feature type="non-terminal residue" evidence="1">
    <location>
        <position position="1"/>
    </location>
</feature>
<comment type="caution">
    <text evidence="1">The sequence shown here is derived from an EMBL/GenBank/DDBJ whole genome shotgun (WGS) entry which is preliminary data.</text>
</comment>
<feature type="non-terminal residue" evidence="1">
    <location>
        <position position="94"/>
    </location>
</feature>
<keyword evidence="2" id="KW-1185">Reference proteome</keyword>
<reference evidence="1" key="1">
    <citation type="submission" date="2021-06" db="EMBL/GenBank/DDBJ databases">
        <authorList>
            <person name="Kallberg Y."/>
            <person name="Tangrot J."/>
            <person name="Rosling A."/>
        </authorList>
    </citation>
    <scope>NUCLEOTIDE SEQUENCE</scope>
    <source>
        <strain evidence="1">28 12/20/2015</strain>
    </source>
</reference>